<dbReference type="EMBL" id="KV417270">
    <property type="protein sequence ID" value="KZP00013.1"/>
    <property type="molecule type" value="Genomic_DNA"/>
</dbReference>
<name>A0A167QK79_CALVF</name>
<dbReference type="GO" id="GO:0061630">
    <property type="term" value="F:ubiquitin protein ligase activity"/>
    <property type="evidence" value="ECO:0007669"/>
    <property type="project" value="UniProtKB-EC"/>
</dbReference>
<dbReference type="Proteomes" id="UP000076738">
    <property type="component" value="Unassembled WGS sequence"/>
</dbReference>
<evidence type="ECO:0000256" key="13">
    <source>
        <dbReference type="ARBA" id="ARBA00023136"/>
    </source>
</evidence>
<evidence type="ECO:0000256" key="12">
    <source>
        <dbReference type="ARBA" id="ARBA00022989"/>
    </source>
</evidence>
<dbReference type="InterPro" id="IPR006845">
    <property type="entry name" value="Pex_N"/>
</dbReference>
<feature type="compositionally biased region" description="Acidic residues" evidence="18">
    <location>
        <begin position="377"/>
        <end position="389"/>
    </location>
</feature>
<evidence type="ECO:0000256" key="11">
    <source>
        <dbReference type="ARBA" id="ARBA00022927"/>
    </source>
</evidence>
<dbReference type="PANTHER" id="PTHR48178">
    <property type="entry name" value="PEROXISOME BIOGENESIS FACTOR 2"/>
    <property type="match status" value="1"/>
</dbReference>
<evidence type="ECO:0000256" key="15">
    <source>
        <dbReference type="ARBA" id="ARBA00032511"/>
    </source>
</evidence>
<evidence type="ECO:0000256" key="7">
    <source>
        <dbReference type="ARBA" id="ARBA00022723"/>
    </source>
</evidence>
<keyword evidence="12" id="KW-1133">Transmembrane helix</keyword>
<evidence type="ECO:0000256" key="1">
    <source>
        <dbReference type="ARBA" id="ARBA00004585"/>
    </source>
</evidence>
<dbReference type="GO" id="GO:0016562">
    <property type="term" value="P:protein import into peroxisome matrix, receptor recycling"/>
    <property type="evidence" value="ECO:0007669"/>
    <property type="project" value="UniProtKB-ARBA"/>
</dbReference>
<keyword evidence="14" id="KW-0576">Peroxisome</keyword>
<comment type="subcellular location">
    <subcellularLocation>
        <location evidence="1">Peroxisome membrane</location>
        <topology evidence="1">Multi-pass membrane protein</topology>
    </subcellularLocation>
</comment>
<keyword evidence="4" id="KW-0813">Transport</keyword>
<keyword evidence="9" id="KW-0833">Ubl conjugation pathway</keyword>
<dbReference type="SUPFAM" id="SSF57850">
    <property type="entry name" value="RING/U-box"/>
    <property type="match status" value="1"/>
</dbReference>
<reference evidence="20 21" key="1">
    <citation type="journal article" date="2016" name="Mol. Biol. Evol.">
        <title>Comparative Genomics of Early-Diverging Mushroom-Forming Fungi Provides Insights into the Origins of Lignocellulose Decay Capabilities.</title>
        <authorList>
            <person name="Nagy L.G."/>
            <person name="Riley R."/>
            <person name="Tritt A."/>
            <person name="Adam C."/>
            <person name="Daum C."/>
            <person name="Floudas D."/>
            <person name="Sun H."/>
            <person name="Yadav J.S."/>
            <person name="Pangilinan J."/>
            <person name="Larsson K.H."/>
            <person name="Matsuura K."/>
            <person name="Barry K."/>
            <person name="Labutti K."/>
            <person name="Kuo R."/>
            <person name="Ohm R.A."/>
            <person name="Bhattacharya S.S."/>
            <person name="Shirouzu T."/>
            <person name="Yoshinaga Y."/>
            <person name="Martin F.M."/>
            <person name="Grigoriev I.V."/>
            <person name="Hibbett D.S."/>
        </authorList>
    </citation>
    <scope>NUCLEOTIDE SEQUENCE [LARGE SCALE GENOMIC DNA]</scope>
    <source>
        <strain evidence="20 21">TUFC12733</strain>
    </source>
</reference>
<feature type="region of interest" description="Disordered" evidence="18">
    <location>
        <begin position="374"/>
        <end position="398"/>
    </location>
</feature>
<organism evidence="20 21">
    <name type="scientific">Calocera viscosa (strain TUFC12733)</name>
    <dbReference type="NCBI Taxonomy" id="1330018"/>
    <lineage>
        <taxon>Eukaryota</taxon>
        <taxon>Fungi</taxon>
        <taxon>Dikarya</taxon>
        <taxon>Basidiomycota</taxon>
        <taxon>Agaricomycotina</taxon>
        <taxon>Dacrymycetes</taxon>
        <taxon>Dacrymycetales</taxon>
        <taxon>Dacrymycetaceae</taxon>
        <taxon>Calocera</taxon>
    </lineage>
</organism>
<dbReference type="InterPro" id="IPR025654">
    <property type="entry name" value="PEX2/10"/>
</dbReference>
<comment type="similarity">
    <text evidence="3">Belongs to the pex2/pex10/pex12 family.</text>
</comment>
<dbReference type="Gene3D" id="3.30.40.10">
    <property type="entry name" value="Zinc/RING finger domain, C3HC4 (zinc finger)"/>
    <property type="match status" value="1"/>
</dbReference>
<comment type="catalytic activity">
    <reaction evidence="16">
        <text>[E2 ubiquitin-conjugating enzyme]-S-ubiquitinyl-L-cysteine + [acceptor protein]-L-cysteine = [E2 ubiquitin-conjugating enzyme]-L-cysteine + [acceptor protein]-S-ubiquitinyl-L-cysteine.</text>
        <dbReference type="EC" id="2.3.2.36"/>
    </reaction>
</comment>
<sequence>MSLPPAWESSWAAHLPHLRGIQSALGFLRAFPTHTPRIGQLDAELLDEELAQVLQEPLAKAFEGVRSSWRGVFNLELGLLIRLILYKFSIWDNAASYGASLQGLKLADTRAPGSPIRRKKLLLHALLTLGIPYLHARIRGYALSRAWPDAPSTDRRRRAWAWLTSAENAHAVLGLAGFVAFLWDGRYRTLTDRLLGLRLVPSRRVDRVVSYEFMNRQIVWHALTEFLLFLVPLVDVAALRRRLRQYLFSLRKSPYLPSPVRTLLERDSTSTSSEGEQKGPYATLPSNECAICARRAALPNLPYPLANQLAASSIIVGASVPTYPVQTPYVASCGHVYCYVCLTEQMVAAADEGEEGWSCLRCNKVVKSAARLKADDSEVVDADEEDLGDPDAVTPEAD</sequence>
<evidence type="ECO:0000256" key="4">
    <source>
        <dbReference type="ARBA" id="ARBA00022448"/>
    </source>
</evidence>
<evidence type="ECO:0000256" key="2">
    <source>
        <dbReference type="ARBA" id="ARBA00004906"/>
    </source>
</evidence>
<dbReference type="InterPro" id="IPR013083">
    <property type="entry name" value="Znf_RING/FYVE/PHD"/>
</dbReference>
<evidence type="ECO:0000259" key="19">
    <source>
        <dbReference type="Pfam" id="PF04757"/>
    </source>
</evidence>
<accession>A0A167QK79</accession>
<dbReference type="EC" id="2.3.2.36" evidence="17"/>
<keyword evidence="5" id="KW-0808">Transferase</keyword>
<proteinExistence type="inferred from homology"/>
<evidence type="ECO:0000256" key="8">
    <source>
        <dbReference type="ARBA" id="ARBA00022771"/>
    </source>
</evidence>
<keyword evidence="11" id="KW-0653">Protein transport</keyword>
<dbReference type="GO" id="GO:0016567">
    <property type="term" value="P:protein ubiquitination"/>
    <property type="evidence" value="ECO:0007669"/>
    <property type="project" value="UniProtKB-ARBA"/>
</dbReference>
<evidence type="ECO:0000256" key="6">
    <source>
        <dbReference type="ARBA" id="ARBA00022692"/>
    </source>
</evidence>
<keyword evidence="8" id="KW-0863">Zinc-finger</keyword>
<dbReference type="GO" id="GO:0008270">
    <property type="term" value="F:zinc ion binding"/>
    <property type="evidence" value="ECO:0007669"/>
    <property type="project" value="UniProtKB-KW"/>
</dbReference>
<keyword evidence="6" id="KW-0812">Transmembrane</keyword>
<keyword evidence="21" id="KW-1185">Reference proteome</keyword>
<evidence type="ECO:0000256" key="9">
    <source>
        <dbReference type="ARBA" id="ARBA00022786"/>
    </source>
</evidence>
<dbReference type="AlphaFoldDB" id="A0A167QK79"/>
<keyword evidence="13" id="KW-0472">Membrane</keyword>
<dbReference type="PROSITE" id="PS00518">
    <property type="entry name" value="ZF_RING_1"/>
    <property type="match status" value="1"/>
</dbReference>
<dbReference type="Pfam" id="PF04757">
    <property type="entry name" value="Pex2_Pex12"/>
    <property type="match status" value="1"/>
</dbReference>
<feature type="domain" description="Pex N-terminal" evidence="19">
    <location>
        <begin position="47"/>
        <end position="247"/>
    </location>
</feature>
<dbReference type="GO" id="GO:0005778">
    <property type="term" value="C:peroxisomal membrane"/>
    <property type="evidence" value="ECO:0007669"/>
    <property type="project" value="UniProtKB-SubCell"/>
</dbReference>
<evidence type="ECO:0000313" key="20">
    <source>
        <dbReference type="EMBL" id="KZP00013.1"/>
    </source>
</evidence>
<dbReference type="InterPro" id="IPR017907">
    <property type="entry name" value="Znf_RING_CS"/>
</dbReference>
<evidence type="ECO:0000256" key="10">
    <source>
        <dbReference type="ARBA" id="ARBA00022833"/>
    </source>
</evidence>
<evidence type="ECO:0000256" key="17">
    <source>
        <dbReference type="ARBA" id="ARBA00034523"/>
    </source>
</evidence>
<evidence type="ECO:0000256" key="16">
    <source>
        <dbReference type="ARBA" id="ARBA00034438"/>
    </source>
</evidence>
<keyword evidence="7" id="KW-0479">Metal-binding</keyword>
<dbReference type="STRING" id="1330018.A0A167QK79"/>
<evidence type="ECO:0000256" key="3">
    <source>
        <dbReference type="ARBA" id="ARBA00008704"/>
    </source>
</evidence>
<dbReference type="PANTHER" id="PTHR48178:SF1">
    <property type="entry name" value="PEROXISOME BIOGENESIS FACTOR 2"/>
    <property type="match status" value="1"/>
</dbReference>
<evidence type="ECO:0000313" key="21">
    <source>
        <dbReference type="Proteomes" id="UP000076738"/>
    </source>
</evidence>
<evidence type="ECO:0000256" key="14">
    <source>
        <dbReference type="ARBA" id="ARBA00023140"/>
    </source>
</evidence>
<protein>
    <recommendedName>
        <fullName evidence="17">RING-type E3 ubiquitin transferase (cysteine targeting)</fullName>
        <ecNumber evidence="17">2.3.2.36</ecNumber>
    </recommendedName>
    <alternativeName>
        <fullName evidence="15">Peroxin-2</fullName>
    </alternativeName>
</protein>
<dbReference type="OrthoDB" id="1701437at2759"/>
<gene>
    <name evidence="20" type="ORF">CALVIDRAFT_595441</name>
</gene>
<keyword evidence="10" id="KW-0862">Zinc</keyword>
<comment type="pathway">
    <text evidence="2">Protein modification; protein ubiquitination.</text>
</comment>
<evidence type="ECO:0000256" key="5">
    <source>
        <dbReference type="ARBA" id="ARBA00022679"/>
    </source>
</evidence>
<evidence type="ECO:0000256" key="18">
    <source>
        <dbReference type="SAM" id="MobiDB-lite"/>
    </source>
</evidence>